<name>A0ABT4UK11_9BACT</name>
<reference evidence="4 5" key="1">
    <citation type="submission" date="2022-12" db="EMBL/GenBank/DDBJ databases">
        <title>Chitinophagaceae gen. sp. nov., a new member of the family Chitinophagaceae, isolated from soil in a chemical factory.</title>
        <authorList>
            <person name="Ke Z."/>
        </authorList>
    </citation>
    <scope>NUCLEOTIDE SEQUENCE [LARGE SCALE GENOMIC DNA]</scope>
    <source>
        <strain evidence="4 5">LY-5</strain>
    </source>
</reference>
<dbReference type="GO" id="GO:0016787">
    <property type="term" value="F:hydrolase activity"/>
    <property type="evidence" value="ECO:0007669"/>
    <property type="project" value="UniProtKB-KW"/>
</dbReference>
<evidence type="ECO:0000256" key="2">
    <source>
        <dbReference type="SAM" id="SignalP"/>
    </source>
</evidence>
<dbReference type="PANTHER" id="PTHR43037">
    <property type="entry name" value="UNNAMED PRODUCT-RELATED"/>
    <property type="match status" value="1"/>
</dbReference>
<evidence type="ECO:0000313" key="4">
    <source>
        <dbReference type="EMBL" id="MDA3614570.1"/>
    </source>
</evidence>
<dbReference type="RefSeq" id="WP_407030895.1">
    <property type="nucleotide sequence ID" value="NZ_JAQGEF010000006.1"/>
</dbReference>
<sequence length="282" mass="31505">MKKLIFILSLFTIASLSAFAQSTAGRAGARTPPPLPPKPFDATVFENIYNRGVFYNSVTKDSLKYRILYPKNFNPAITYPLIVFLHGSGERGSDNALQLNHVGNYFILDSIQKKYKAIVLLPQCPENDNWSSATNFKADADYSNPPTKAMQDVMALVDSFKHAPGVNPANIVGIGFSMGAFGIMELAHRLPETFTRLMPVSGGFDPKYSKEFSKIPIWAFHGNKDDIVPVQLSINMAQNIGARIGADFTLSQYPGKGHVIIDDVFREKDFWMWAFNKFPKKR</sequence>
<accession>A0ABT4UK11</accession>
<dbReference type="Pfam" id="PF02230">
    <property type="entry name" value="Abhydrolase_2"/>
    <property type="match status" value="1"/>
</dbReference>
<dbReference type="PANTHER" id="PTHR43037:SF1">
    <property type="entry name" value="BLL1128 PROTEIN"/>
    <property type="match status" value="1"/>
</dbReference>
<gene>
    <name evidence="4" type="ORF">O3P16_07105</name>
</gene>
<keyword evidence="5" id="KW-1185">Reference proteome</keyword>
<dbReference type="InterPro" id="IPR003140">
    <property type="entry name" value="PLipase/COase/thioEstase"/>
</dbReference>
<feature type="domain" description="Phospholipase/carboxylesterase/thioesterase" evidence="3">
    <location>
        <begin position="80"/>
        <end position="264"/>
    </location>
</feature>
<proteinExistence type="predicted"/>
<comment type="caution">
    <text evidence="4">The sequence shown here is derived from an EMBL/GenBank/DDBJ whole genome shotgun (WGS) entry which is preliminary data.</text>
</comment>
<organism evidence="4 5">
    <name type="scientific">Polluticaenibacter yanchengensis</name>
    <dbReference type="NCBI Taxonomy" id="3014562"/>
    <lineage>
        <taxon>Bacteria</taxon>
        <taxon>Pseudomonadati</taxon>
        <taxon>Bacteroidota</taxon>
        <taxon>Chitinophagia</taxon>
        <taxon>Chitinophagales</taxon>
        <taxon>Chitinophagaceae</taxon>
        <taxon>Polluticaenibacter</taxon>
    </lineage>
</organism>
<evidence type="ECO:0000256" key="1">
    <source>
        <dbReference type="ARBA" id="ARBA00022729"/>
    </source>
</evidence>
<dbReference type="InterPro" id="IPR050955">
    <property type="entry name" value="Plant_Biomass_Hydrol_Est"/>
</dbReference>
<feature type="signal peptide" evidence="2">
    <location>
        <begin position="1"/>
        <end position="20"/>
    </location>
</feature>
<feature type="chain" id="PRO_5047412294" evidence="2">
    <location>
        <begin position="21"/>
        <end position="282"/>
    </location>
</feature>
<keyword evidence="1 2" id="KW-0732">Signal</keyword>
<protein>
    <submittedName>
        <fullName evidence="4">Dienelactone hydrolase family protein</fullName>
    </submittedName>
</protein>
<dbReference type="Gene3D" id="3.40.50.1820">
    <property type="entry name" value="alpha/beta hydrolase"/>
    <property type="match status" value="1"/>
</dbReference>
<dbReference type="EMBL" id="JAQGEF010000006">
    <property type="protein sequence ID" value="MDA3614570.1"/>
    <property type="molecule type" value="Genomic_DNA"/>
</dbReference>
<keyword evidence="4" id="KW-0378">Hydrolase</keyword>
<dbReference type="Proteomes" id="UP001210231">
    <property type="component" value="Unassembled WGS sequence"/>
</dbReference>
<dbReference type="InterPro" id="IPR029058">
    <property type="entry name" value="AB_hydrolase_fold"/>
</dbReference>
<dbReference type="SUPFAM" id="SSF53474">
    <property type="entry name" value="alpha/beta-Hydrolases"/>
    <property type="match status" value="1"/>
</dbReference>
<evidence type="ECO:0000313" key="5">
    <source>
        <dbReference type="Proteomes" id="UP001210231"/>
    </source>
</evidence>
<evidence type="ECO:0000259" key="3">
    <source>
        <dbReference type="Pfam" id="PF02230"/>
    </source>
</evidence>